<accession>A0ABX7C9R9</accession>
<dbReference type="EMBL" id="CP068046">
    <property type="protein sequence ID" value="QQR39462.1"/>
    <property type="molecule type" value="Genomic_DNA"/>
</dbReference>
<proteinExistence type="predicted"/>
<gene>
    <name evidence="1" type="ORF">JI748_00090</name>
</gene>
<protein>
    <submittedName>
        <fullName evidence="1">Uncharacterized protein</fullName>
    </submittedName>
</protein>
<sequence length="218" mass="24355">MTTVPQYSKLFTCLYDEPNPVGSIGRGTHYSVFRSVEWLDVTRRALALPQVHDFKVVWDEDHDTRVIEAIEQIYMAGLLSPVQFFGERKGTLTAIVAARFYFHGSEVDTENYRSAITRIAQDLPDPWTAKLGSFDRSPGSPHQCIYEGIIGDSEHRVGLYLANLDSLWQLGTRDYRPAIRPEYPEAATVIGAVPVWPPAILEPKAFPPGGVLPPTKIA</sequence>
<evidence type="ECO:0000313" key="2">
    <source>
        <dbReference type="Proteomes" id="UP000595857"/>
    </source>
</evidence>
<dbReference type="RefSeq" id="WP_201633643.1">
    <property type="nucleotide sequence ID" value="NZ_CP068046.1"/>
</dbReference>
<organism evidence="1 2">
    <name type="scientific">Devosia rhizoryzae</name>
    <dbReference type="NCBI Taxonomy" id="2774137"/>
    <lineage>
        <taxon>Bacteria</taxon>
        <taxon>Pseudomonadati</taxon>
        <taxon>Pseudomonadota</taxon>
        <taxon>Alphaproteobacteria</taxon>
        <taxon>Hyphomicrobiales</taxon>
        <taxon>Devosiaceae</taxon>
        <taxon>Devosia</taxon>
    </lineage>
</organism>
<reference evidence="1 2" key="1">
    <citation type="submission" date="2021-01" db="EMBL/GenBank/DDBJ databases">
        <title>Genome seq and assembly of Devosia sp. LEGU1.</title>
        <authorList>
            <person name="Chhetri G."/>
        </authorList>
    </citation>
    <scope>NUCLEOTIDE SEQUENCE [LARGE SCALE GENOMIC DNA]</scope>
    <source>
        <strain evidence="1 2">LEGU1</strain>
    </source>
</reference>
<name>A0ABX7C9R9_9HYPH</name>
<evidence type="ECO:0000313" key="1">
    <source>
        <dbReference type="EMBL" id="QQR39462.1"/>
    </source>
</evidence>
<dbReference type="Proteomes" id="UP000595857">
    <property type="component" value="Chromosome"/>
</dbReference>
<keyword evidence="2" id="KW-1185">Reference proteome</keyword>